<feature type="disulfide bond" evidence="9">
    <location>
        <begin position="41"/>
        <end position="47"/>
    </location>
</feature>
<dbReference type="GO" id="GO:0003796">
    <property type="term" value="F:lysozyme activity"/>
    <property type="evidence" value="ECO:0007669"/>
    <property type="project" value="UniProtKB-EC"/>
</dbReference>
<keyword evidence="3" id="KW-0929">Antimicrobial</keyword>
<feature type="disulfide bond" evidence="9">
    <location>
        <begin position="53"/>
        <end position="58"/>
    </location>
</feature>
<feature type="disulfide bond" evidence="9">
    <location>
        <begin position="90"/>
        <end position="96"/>
    </location>
</feature>
<keyword evidence="6" id="KW-0044">Antibiotic</keyword>
<keyword evidence="8" id="KW-0326">Glycosidase</keyword>
<dbReference type="GO" id="GO:0042742">
    <property type="term" value="P:defense response to bacterium"/>
    <property type="evidence" value="ECO:0007669"/>
    <property type="project" value="UniProtKB-KW"/>
</dbReference>
<evidence type="ECO:0000256" key="1">
    <source>
        <dbReference type="ARBA" id="ARBA00000632"/>
    </source>
</evidence>
<reference evidence="12" key="1">
    <citation type="submission" date="2015-11" db="EMBL/GenBank/DDBJ databases">
        <title>De novo transcriptome assembly of four potential Pierce s Disease insect vectors from Arizona vineyards.</title>
        <authorList>
            <person name="Tassone E.E."/>
        </authorList>
    </citation>
    <scope>NUCLEOTIDE SEQUENCE</scope>
</reference>
<gene>
    <name evidence="12" type="ORF">g.22121</name>
</gene>
<feature type="signal peptide" evidence="11">
    <location>
        <begin position="1"/>
        <end position="26"/>
    </location>
</feature>
<dbReference type="PROSITE" id="PS51909">
    <property type="entry name" value="LYSOZYME_I"/>
    <property type="match status" value="1"/>
</dbReference>
<dbReference type="PANTHER" id="PTHR11195:SF13">
    <property type="entry name" value="INVERTEBRATE-TYPE LYSOZYME 2-RELATED"/>
    <property type="match status" value="1"/>
</dbReference>
<dbReference type="AlphaFoldDB" id="A0A1B6FY81"/>
<proteinExistence type="predicted"/>
<dbReference type="SUPFAM" id="SSF53955">
    <property type="entry name" value="Lysozyme-like"/>
    <property type="match status" value="1"/>
</dbReference>
<protein>
    <recommendedName>
        <fullName evidence="2">lysozyme</fullName>
        <ecNumber evidence="2">3.2.1.17</ecNumber>
    </recommendedName>
</protein>
<feature type="disulfide bond" evidence="9">
    <location>
        <begin position="36"/>
        <end position="120"/>
    </location>
</feature>
<dbReference type="EC" id="3.2.1.17" evidence="2"/>
<evidence type="ECO:0000256" key="11">
    <source>
        <dbReference type="SAM" id="SignalP"/>
    </source>
</evidence>
<dbReference type="InterPro" id="IPR008597">
    <property type="entry name" value="Invert_lysozyme"/>
</dbReference>
<dbReference type="GO" id="GO:0031640">
    <property type="term" value="P:killing of cells of another organism"/>
    <property type="evidence" value="ECO:0007669"/>
    <property type="project" value="UniProtKB-KW"/>
</dbReference>
<dbReference type="Gene3D" id="1.10.530.10">
    <property type="match status" value="1"/>
</dbReference>
<evidence type="ECO:0000256" key="8">
    <source>
        <dbReference type="ARBA" id="ARBA00023295"/>
    </source>
</evidence>
<evidence type="ECO:0000256" key="3">
    <source>
        <dbReference type="ARBA" id="ARBA00022529"/>
    </source>
</evidence>
<feature type="chain" id="PRO_5008583156" description="lysozyme" evidence="11">
    <location>
        <begin position="27"/>
        <end position="169"/>
    </location>
</feature>
<sequence>MMLLPSAVLGALSVGLFLAVVYEVSSVYVSNLTPICLRCLCHAASSCNYTLGCVDGFCGPFQLSRGYWRDAGLHVLPDDNPSREGAFLDCALDYNCAQRIVEEYIIRFGSDCNGDSVSDCDDFAMLHFNLKDDCRASLDGTNFGRRYSTCRPTADPPDTDDGPPRRING</sequence>
<evidence type="ECO:0000313" key="12">
    <source>
        <dbReference type="EMBL" id="JAS55150.1"/>
    </source>
</evidence>
<comment type="catalytic activity">
    <reaction evidence="1">
        <text>Hydrolysis of (1-&gt;4)-beta-linkages between N-acetylmuramic acid and N-acetyl-D-glucosamine residues in a peptidoglycan and between N-acetyl-D-glucosamine residues in chitodextrins.</text>
        <dbReference type="EC" id="3.2.1.17"/>
    </reaction>
</comment>
<dbReference type="EMBL" id="GECZ01014619">
    <property type="protein sequence ID" value="JAS55150.1"/>
    <property type="molecule type" value="Transcribed_RNA"/>
</dbReference>
<accession>A0A1B6FY81</accession>
<dbReference type="PANTHER" id="PTHR11195">
    <property type="entry name" value="DESTABILASE-RELATED"/>
    <property type="match status" value="1"/>
</dbReference>
<evidence type="ECO:0000256" key="9">
    <source>
        <dbReference type="PIRSR" id="PIRSR608597-3"/>
    </source>
</evidence>
<dbReference type="FunFam" id="1.10.530.10:FF:000019">
    <property type="entry name" value="lysozyme"/>
    <property type="match status" value="1"/>
</dbReference>
<keyword evidence="7 9" id="KW-1015">Disulfide bond</keyword>
<evidence type="ECO:0000256" key="5">
    <source>
        <dbReference type="ARBA" id="ARBA00022801"/>
    </source>
</evidence>
<keyword evidence="4" id="KW-0081">Bacteriolytic enzyme</keyword>
<keyword evidence="11" id="KW-0732">Signal</keyword>
<name>A0A1B6FY81_9HEMI</name>
<keyword evidence="5" id="KW-0378">Hydrolase</keyword>
<evidence type="ECO:0000256" key="6">
    <source>
        <dbReference type="ARBA" id="ARBA00023022"/>
    </source>
</evidence>
<dbReference type="CDD" id="cd16890">
    <property type="entry name" value="lyz_i"/>
    <property type="match status" value="1"/>
</dbReference>
<feature type="region of interest" description="Disordered" evidence="10">
    <location>
        <begin position="149"/>
        <end position="169"/>
    </location>
</feature>
<evidence type="ECO:0000256" key="10">
    <source>
        <dbReference type="SAM" id="MobiDB-lite"/>
    </source>
</evidence>
<organism evidence="12">
    <name type="scientific">Cuerna arida</name>
    <dbReference type="NCBI Taxonomy" id="1464854"/>
    <lineage>
        <taxon>Eukaryota</taxon>
        <taxon>Metazoa</taxon>
        <taxon>Ecdysozoa</taxon>
        <taxon>Arthropoda</taxon>
        <taxon>Hexapoda</taxon>
        <taxon>Insecta</taxon>
        <taxon>Pterygota</taxon>
        <taxon>Neoptera</taxon>
        <taxon>Paraneoptera</taxon>
        <taxon>Hemiptera</taxon>
        <taxon>Auchenorrhyncha</taxon>
        <taxon>Membracoidea</taxon>
        <taxon>Cicadellidae</taxon>
        <taxon>Cicadellinae</taxon>
        <taxon>Proconiini</taxon>
        <taxon>Cuerna</taxon>
    </lineage>
</organism>
<dbReference type="Pfam" id="PF05497">
    <property type="entry name" value="Destabilase"/>
    <property type="match status" value="1"/>
</dbReference>
<evidence type="ECO:0000256" key="2">
    <source>
        <dbReference type="ARBA" id="ARBA00012732"/>
    </source>
</evidence>
<evidence type="ECO:0000256" key="7">
    <source>
        <dbReference type="ARBA" id="ARBA00023157"/>
    </source>
</evidence>
<evidence type="ECO:0000256" key="4">
    <source>
        <dbReference type="ARBA" id="ARBA00022638"/>
    </source>
</evidence>
<dbReference type="InterPro" id="IPR023346">
    <property type="entry name" value="Lysozyme-like_dom_sf"/>
</dbReference>